<feature type="region of interest" description="Disordered" evidence="1">
    <location>
        <begin position="41"/>
        <end position="120"/>
    </location>
</feature>
<evidence type="ECO:0000256" key="2">
    <source>
        <dbReference type="SAM" id="SignalP"/>
    </source>
</evidence>
<keyword evidence="2" id="KW-0732">Signal</keyword>
<feature type="compositionally biased region" description="Polar residues" evidence="1">
    <location>
        <begin position="101"/>
        <end position="112"/>
    </location>
</feature>
<reference evidence="3" key="1">
    <citation type="journal article" date="2023" name="BMC Genomics">
        <title>Chromosome-level genome assemblies of Cutaneotrichosporon spp. (Trichosporonales, Basidiomycota) reveal imbalanced evolution between nucleotide sequences and chromosome synteny.</title>
        <authorList>
            <person name="Kobayashi Y."/>
            <person name="Kayamori A."/>
            <person name="Aoki K."/>
            <person name="Shiwa Y."/>
            <person name="Matsutani M."/>
            <person name="Fujita N."/>
            <person name="Sugita T."/>
            <person name="Iwasaki W."/>
            <person name="Tanaka N."/>
            <person name="Takashima M."/>
        </authorList>
    </citation>
    <scope>NUCLEOTIDE SEQUENCE</scope>
    <source>
        <strain evidence="3">HIS016</strain>
    </source>
</reference>
<gene>
    <name evidence="3" type="ORF">CspeluHIS016_0800560</name>
</gene>
<protein>
    <submittedName>
        <fullName evidence="3">Uncharacterized protein</fullName>
    </submittedName>
</protein>
<dbReference type="EMBL" id="BTCM01000008">
    <property type="protein sequence ID" value="GMK59450.1"/>
    <property type="molecule type" value="Genomic_DNA"/>
</dbReference>
<feature type="compositionally biased region" description="Polar residues" evidence="1">
    <location>
        <begin position="54"/>
        <end position="65"/>
    </location>
</feature>
<evidence type="ECO:0000313" key="4">
    <source>
        <dbReference type="Proteomes" id="UP001222932"/>
    </source>
</evidence>
<evidence type="ECO:0000313" key="3">
    <source>
        <dbReference type="EMBL" id="GMK59450.1"/>
    </source>
</evidence>
<keyword evidence="4" id="KW-1185">Reference proteome</keyword>
<evidence type="ECO:0000256" key="1">
    <source>
        <dbReference type="SAM" id="MobiDB-lite"/>
    </source>
</evidence>
<accession>A0AAD3YDQ1</accession>
<sequence>MRRTTLLLLAAGALALPAPVSPSSALNANVLAGQDVLQVETTTTTRRRQTSTTVSNAEATPTAENAITTPSSPPTNPSASPASHSAQPTLTPSTSSLTEPARSTNGITSESPTAVIPQSLVETTTTPGIAVVTEIMTVTANPAGQDNGAKVTFPNAQNYWVMHALCIIEWSPLIPVAIDIRLTHTDPEVLVYDYLLSSNVPAGFVSLATSIMEPAKPAKGYQLILADHENGTIYSTSEMFEIKKTGSSVVFPLGWSGATQSSDGIVVQSSGAGVSMWSRATGAATSIVALALGVLWL</sequence>
<feature type="compositionally biased region" description="Low complexity" evidence="1">
    <location>
        <begin position="77"/>
        <end position="98"/>
    </location>
</feature>
<feature type="signal peptide" evidence="2">
    <location>
        <begin position="1"/>
        <end position="15"/>
    </location>
</feature>
<feature type="chain" id="PRO_5042031498" evidence="2">
    <location>
        <begin position="16"/>
        <end position="297"/>
    </location>
</feature>
<dbReference type="AlphaFoldDB" id="A0AAD3YDQ1"/>
<comment type="caution">
    <text evidence="3">The sequence shown here is derived from an EMBL/GenBank/DDBJ whole genome shotgun (WGS) entry which is preliminary data.</text>
</comment>
<name>A0AAD3YDQ1_9TREE</name>
<organism evidence="3 4">
    <name type="scientific">Cutaneotrichosporon spelunceum</name>
    <dbReference type="NCBI Taxonomy" id="1672016"/>
    <lineage>
        <taxon>Eukaryota</taxon>
        <taxon>Fungi</taxon>
        <taxon>Dikarya</taxon>
        <taxon>Basidiomycota</taxon>
        <taxon>Agaricomycotina</taxon>
        <taxon>Tremellomycetes</taxon>
        <taxon>Trichosporonales</taxon>
        <taxon>Trichosporonaceae</taxon>
        <taxon>Cutaneotrichosporon</taxon>
    </lineage>
</organism>
<reference evidence="3" key="2">
    <citation type="submission" date="2023-06" db="EMBL/GenBank/DDBJ databases">
        <authorList>
            <person name="Kobayashi Y."/>
            <person name="Kayamori A."/>
            <person name="Aoki K."/>
            <person name="Shiwa Y."/>
            <person name="Fujita N."/>
            <person name="Sugita T."/>
            <person name="Iwasaki W."/>
            <person name="Tanaka N."/>
            <person name="Takashima M."/>
        </authorList>
    </citation>
    <scope>NUCLEOTIDE SEQUENCE</scope>
    <source>
        <strain evidence="3">HIS016</strain>
    </source>
</reference>
<proteinExistence type="predicted"/>
<dbReference type="Proteomes" id="UP001222932">
    <property type="component" value="Unassembled WGS sequence"/>
</dbReference>